<gene>
    <name evidence="1" type="ORF">GCM10009097_58370</name>
</gene>
<evidence type="ECO:0000313" key="1">
    <source>
        <dbReference type="EMBL" id="GAA0533468.1"/>
    </source>
</evidence>
<proteinExistence type="predicted"/>
<dbReference type="InterPro" id="IPR012340">
    <property type="entry name" value="NA-bd_OB-fold"/>
</dbReference>
<evidence type="ECO:0000313" key="2">
    <source>
        <dbReference type="Proteomes" id="UP001501706"/>
    </source>
</evidence>
<protein>
    <recommendedName>
        <fullName evidence="3">DUF35 domain-containing protein</fullName>
    </recommendedName>
</protein>
<sequence>MSFTYYECAHCHRATFPRRRLCARCGHGAFDARTLLEAQVCGYTEAHRRPAEWPYPYLVELRAERQDLNFLAVSRFAPAPGETVKVLLSATGLAHIER</sequence>
<accession>A0ABN1D3P8</accession>
<keyword evidence="2" id="KW-1185">Reference proteome</keyword>
<organism evidence="1 2">
    <name type="scientific">Pigmentiphaga daeguensis</name>
    <dbReference type="NCBI Taxonomy" id="414049"/>
    <lineage>
        <taxon>Bacteria</taxon>
        <taxon>Pseudomonadati</taxon>
        <taxon>Pseudomonadota</taxon>
        <taxon>Betaproteobacteria</taxon>
        <taxon>Burkholderiales</taxon>
        <taxon>Alcaligenaceae</taxon>
        <taxon>Pigmentiphaga</taxon>
    </lineage>
</organism>
<comment type="caution">
    <text evidence="1">The sequence shown here is derived from an EMBL/GenBank/DDBJ whole genome shotgun (WGS) entry which is preliminary data.</text>
</comment>
<dbReference type="Proteomes" id="UP001501706">
    <property type="component" value="Unassembled WGS sequence"/>
</dbReference>
<dbReference type="EMBL" id="BAAAEN010000045">
    <property type="protein sequence ID" value="GAA0533468.1"/>
    <property type="molecule type" value="Genomic_DNA"/>
</dbReference>
<evidence type="ECO:0008006" key="3">
    <source>
        <dbReference type="Google" id="ProtNLM"/>
    </source>
</evidence>
<dbReference type="SUPFAM" id="SSF50249">
    <property type="entry name" value="Nucleic acid-binding proteins"/>
    <property type="match status" value="1"/>
</dbReference>
<dbReference type="RefSeq" id="WP_338616861.1">
    <property type="nucleotide sequence ID" value="NZ_BAAAEN010000045.1"/>
</dbReference>
<reference evidence="1 2" key="1">
    <citation type="journal article" date="2019" name="Int. J. Syst. Evol. Microbiol.">
        <title>The Global Catalogue of Microorganisms (GCM) 10K type strain sequencing project: providing services to taxonomists for standard genome sequencing and annotation.</title>
        <authorList>
            <consortium name="The Broad Institute Genomics Platform"/>
            <consortium name="The Broad Institute Genome Sequencing Center for Infectious Disease"/>
            <person name="Wu L."/>
            <person name="Ma J."/>
        </authorList>
    </citation>
    <scope>NUCLEOTIDE SEQUENCE [LARGE SCALE GENOMIC DNA]</scope>
    <source>
        <strain evidence="1 2">JCM 14330</strain>
    </source>
</reference>
<name>A0ABN1D3P8_9BURK</name>